<gene>
    <name evidence="2" type="ORF">CXB77_08410</name>
</gene>
<comment type="caution">
    <text evidence="2">The sequence shown here is derived from an EMBL/GenBank/DDBJ whole genome shotgun (WGS) entry which is preliminary data.</text>
</comment>
<dbReference type="EMBL" id="PPGH01000035">
    <property type="protein sequence ID" value="PQJ95897.1"/>
    <property type="molecule type" value="Genomic_DNA"/>
</dbReference>
<protein>
    <submittedName>
        <fullName evidence="2">Uncharacterized protein</fullName>
    </submittedName>
</protein>
<feature type="region of interest" description="Disordered" evidence="1">
    <location>
        <begin position="203"/>
        <end position="237"/>
    </location>
</feature>
<organism evidence="2 3">
    <name type="scientific">Chromatium okenii</name>
    <dbReference type="NCBI Taxonomy" id="61644"/>
    <lineage>
        <taxon>Bacteria</taxon>
        <taxon>Pseudomonadati</taxon>
        <taxon>Pseudomonadota</taxon>
        <taxon>Gammaproteobacteria</taxon>
        <taxon>Chromatiales</taxon>
        <taxon>Chromatiaceae</taxon>
        <taxon>Chromatium</taxon>
    </lineage>
</organism>
<reference evidence="2 3" key="1">
    <citation type="submission" date="2018-01" db="EMBL/GenBank/DDBJ databases">
        <title>The complete genome sequence of Chromatium okenii LaCa, a purple sulfur bacterium with a turbulent life.</title>
        <authorList>
            <person name="Luedin S.M."/>
            <person name="Liechti N."/>
            <person name="Storelli N."/>
            <person name="Danza F."/>
            <person name="Wittwer M."/>
            <person name="Pothier J.F."/>
            <person name="Tonolla M.A."/>
        </authorList>
    </citation>
    <scope>NUCLEOTIDE SEQUENCE [LARGE SCALE GENOMIC DNA]</scope>
    <source>
        <strain evidence="2 3">LaCa</strain>
    </source>
</reference>
<name>A0A2S7XQ78_9GAMM</name>
<accession>A0A2S7XQ78</accession>
<sequence>MPTQGTLWISPSLRDSIKLVPLLPTLQPRCFAYASACAAKLTELVSADFGLGSSIMLLALATGLVTTGAGFAAGFDVVDLSGDLAEAVAATLATGAGAGFAAATGFADGAVFATVFDDAGTGFGADDAAVAASLGAGFAAGGVTTVVAGADFVATTGFAGAGVTFATLGGVADLTTAAGGRFGLGAGGGATCITGAGGDTGRTGGRATGVMSGSTVSSDSADASSAVATEETTGWAG</sequence>
<evidence type="ECO:0000313" key="3">
    <source>
        <dbReference type="Proteomes" id="UP000239936"/>
    </source>
</evidence>
<evidence type="ECO:0000256" key="1">
    <source>
        <dbReference type="SAM" id="MobiDB-lite"/>
    </source>
</evidence>
<feature type="compositionally biased region" description="Low complexity" evidence="1">
    <location>
        <begin position="208"/>
        <end position="237"/>
    </location>
</feature>
<dbReference type="AlphaFoldDB" id="A0A2S7XQ78"/>
<evidence type="ECO:0000313" key="2">
    <source>
        <dbReference type="EMBL" id="PQJ95897.1"/>
    </source>
</evidence>
<dbReference type="Proteomes" id="UP000239936">
    <property type="component" value="Unassembled WGS sequence"/>
</dbReference>
<proteinExistence type="predicted"/>
<keyword evidence="3" id="KW-1185">Reference proteome</keyword>